<dbReference type="EMBL" id="JAVDQD010000001">
    <property type="protein sequence ID" value="MDR6237494.1"/>
    <property type="molecule type" value="Genomic_DNA"/>
</dbReference>
<proteinExistence type="inferred from homology"/>
<dbReference type="RefSeq" id="WP_309936959.1">
    <property type="nucleotide sequence ID" value="NZ_AP025305.1"/>
</dbReference>
<reference evidence="9" key="1">
    <citation type="submission" date="2023-07" db="EMBL/GenBank/DDBJ databases">
        <title>Genomic Encyclopedia of Type Strains, Phase IV (KMG-IV): sequencing the most valuable type-strain genomes for metagenomic binning, comparative biology and taxonomic classification.</title>
        <authorList>
            <person name="Goeker M."/>
        </authorList>
    </citation>
    <scope>NUCLEOTIDE SEQUENCE</scope>
    <source>
        <strain evidence="9">DSM 26174</strain>
    </source>
</reference>
<dbReference type="InterPro" id="IPR029479">
    <property type="entry name" value="Nitroreductase"/>
</dbReference>
<evidence type="ECO:0000256" key="5">
    <source>
        <dbReference type="ARBA" id="ARBA00022857"/>
    </source>
</evidence>
<dbReference type="AlphaFoldDB" id="A0AAE3XK61"/>
<keyword evidence="3" id="KW-0285">Flavoprotein</keyword>
<dbReference type="Gene3D" id="3.40.109.10">
    <property type="entry name" value="NADH Oxidase"/>
    <property type="match status" value="1"/>
</dbReference>
<keyword evidence="6" id="KW-0560">Oxidoreductase</keyword>
<keyword evidence="10" id="KW-1185">Reference proteome</keyword>
<evidence type="ECO:0000256" key="4">
    <source>
        <dbReference type="ARBA" id="ARBA00022643"/>
    </source>
</evidence>
<keyword evidence="7" id="KW-0520">NAD</keyword>
<protein>
    <submittedName>
        <fullName evidence="9">Nitroreductase</fullName>
    </submittedName>
</protein>
<dbReference type="SUPFAM" id="SSF55469">
    <property type="entry name" value="FMN-dependent nitroreductase-like"/>
    <property type="match status" value="1"/>
</dbReference>
<dbReference type="Proteomes" id="UP001185092">
    <property type="component" value="Unassembled WGS sequence"/>
</dbReference>
<dbReference type="GO" id="GO:0016491">
    <property type="term" value="F:oxidoreductase activity"/>
    <property type="evidence" value="ECO:0007669"/>
    <property type="project" value="UniProtKB-KW"/>
</dbReference>
<dbReference type="CDD" id="cd02135">
    <property type="entry name" value="YdjA-like"/>
    <property type="match status" value="1"/>
</dbReference>
<evidence type="ECO:0000256" key="2">
    <source>
        <dbReference type="ARBA" id="ARBA00007118"/>
    </source>
</evidence>
<dbReference type="Pfam" id="PF00881">
    <property type="entry name" value="Nitroreductase"/>
    <property type="match status" value="1"/>
</dbReference>
<keyword evidence="5" id="KW-0521">NADP</keyword>
<name>A0AAE3XK61_9BACT</name>
<accession>A0AAE3XK61</accession>
<dbReference type="PANTHER" id="PTHR43821">
    <property type="entry name" value="NAD(P)H NITROREDUCTASE YDJA-RELATED"/>
    <property type="match status" value="1"/>
</dbReference>
<feature type="domain" description="Nitroreductase" evidence="8">
    <location>
        <begin position="10"/>
        <end position="170"/>
    </location>
</feature>
<evidence type="ECO:0000259" key="8">
    <source>
        <dbReference type="Pfam" id="PF00881"/>
    </source>
</evidence>
<comment type="cofactor">
    <cofactor evidence="1">
        <name>FMN</name>
        <dbReference type="ChEBI" id="CHEBI:58210"/>
    </cofactor>
</comment>
<dbReference type="InterPro" id="IPR026021">
    <property type="entry name" value="YdjA-like"/>
</dbReference>
<sequence>MNSEQFNELIKRRRSIFPTLFTGEVVEDDIVQQMLENAHWAPMHKLTYPWRFKVYTGEGIKKLANFMAECYKEVSTNKGNFDEKNYQKLLTKPLLSSHIISIGMKSSGMVPEIEEIEAVSCAVENMYLTAAAYDVGMYWGTGGVTYIEEAKSFFDLDEQDKLLGFVFIGKPKIWPEGKRKDINDFVEWVK</sequence>
<comment type="similarity">
    <text evidence="2">Belongs to the nitroreductase family.</text>
</comment>
<dbReference type="InterPro" id="IPR000415">
    <property type="entry name" value="Nitroreductase-like"/>
</dbReference>
<comment type="caution">
    <text evidence="9">The sequence shown here is derived from an EMBL/GenBank/DDBJ whole genome shotgun (WGS) entry which is preliminary data.</text>
</comment>
<evidence type="ECO:0000256" key="1">
    <source>
        <dbReference type="ARBA" id="ARBA00001917"/>
    </source>
</evidence>
<evidence type="ECO:0000313" key="9">
    <source>
        <dbReference type="EMBL" id="MDR6237494.1"/>
    </source>
</evidence>
<keyword evidence="4" id="KW-0288">FMN</keyword>
<evidence type="ECO:0000313" key="10">
    <source>
        <dbReference type="Proteomes" id="UP001185092"/>
    </source>
</evidence>
<gene>
    <name evidence="9" type="ORF">HNQ88_000470</name>
</gene>
<evidence type="ECO:0000256" key="6">
    <source>
        <dbReference type="ARBA" id="ARBA00023002"/>
    </source>
</evidence>
<dbReference type="InterPro" id="IPR052530">
    <property type="entry name" value="NAD(P)H_nitroreductase"/>
</dbReference>
<evidence type="ECO:0000256" key="3">
    <source>
        <dbReference type="ARBA" id="ARBA00022630"/>
    </source>
</evidence>
<organism evidence="9 10">
    <name type="scientific">Aureibacter tunicatorum</name>
    <dbReference type="NCBI Taxonomy" id="866807"/>
    <lineage>
        <taxon>Bacteria</taxon>
        <taxon>Pseudomonadati</taxon>
        <taxon>Bacteroidota</taxon>
        <taxon>Cytophagia</taxon>
        <taxon>Cytophagales</taxon>
        <taxon>Persicobacteraceae</taxon>
        <taxon>Aureibacter</taxon>
    </lineage>
</organism>
<evidence type="ECO:0000256" key="7">
    <source>
        <dbReference type="ARBA" id="ARBA00023027"/>
    </source>
</evidence>
<dbReference type="PANTHER" id="PTHR43821:SF1">
    <property type="entry name" value="NAD(P)H NITROREDUCTASE YDJA-RELATED"/>
    <property type="match status" value="1"/>
</dbReference>